<protein>
    <recommendedName>
        <fullName evidence="3">FAD-binding PCMH-type domain-containing protein</fullName>
    </recommendedName>
</protein>
<dbReference type="GO" id="GO:0071949">
    <property type="term" value="F:FAD binding"/>
    <property type="evidence" value="ECO:0007669"/>
    <property type="project" value="InterPro"/>
</dbReference>
<dbReference type="InterPro" id="IPR016169">
    <property type="entry name" value="FAD-bd_PCMH_sub2"/>
</dbReference>
<evidence type="ECO:0000259" key="3">
    <source>
        <dbReference type="PROSITE" id="PS51387"/>
    </source>
</evidence>
<dbReference type="InterPro" id="IPR036318">
    <property type="entry name" value="FAD-bd_PCMH-like_sf"/>
</dbReference>
<sequence length="519" mass="55765">MPAWFQESCNPFSPPPQPCVLGNYASYSINVTGVEDVVTGIEFAKARDIRLVVKNTGHDLAGRSTGKGALSLWMHNVKGTEIISEYKSGYYTGPAIKVGAGVLGIEAYEAADRAGYRVIGGNCPSVGLAGGYTQGGGHSSLSSQYGLAADNVLEWEVVTAGGEHLIATPESNEDLYWALSGGGGGTFGVVISMTARLHQDGPIGGGYLTFDNATAGSDAFWKAVGLFNQRLPAITNAGGNTVAYSLASSAFGIYNLAAPGKSAEEVRALLAPYLADLEGLGIPYNCSTHESSTYLEQLRRDYSPFPDGPFQTSALLGSRLVPEVVLLEEANNEALTRVLRRMASGSKFVVLMQSLNVNLSSGKLSSVSRVADNAVLPAWRDAAVHAIVTAPWDWTVPRAEMEHRQDLLANEITEALRAVTPTSGTYLNEANFAQKHWRSDFYGTNYLRLLTIKEKYDPDSLFYATAAVGSEAWGVDAEGRLCPTGMNYRSDDFALSESWSEVIMQPAAQAPEWVMNEYY</sequence>
<keyword evidence="2" id="KW-0560">Oxidoreductase</keyword>
<keyword evidence="5" id="KW-1185">Reference proteome</keyword>
<organism evidence="4 5">
    <name type="scientific">Diatrype stigma</name>
    <dbReference type="NCBI Taxonomy" id="117547"/>
    <lineage>
        <taxon>Eukaryota</taxon>
        <taxon>Fungi</taxon>
        <taxon>Dikarya</taxon>
        <taxon>Ascomycota</taxon>
        <taxon>Pezizomycotina</taxon>
        <taxon>Sordariomycetes</taxon>
        <taxon>Xylariomycetidae</taxon>
        <taxon>Xylariales</taxon>
        <taxon>Diatrypaceae</taxon>
        <taxon>Diatrype</taxon>
    </lineage>
</organism>
<dbReference type="Pfam" id="PF01565">
    <property type="entry name" value="FAD_binding_4"/>
    <property type="match status" value="1"/>
</dbReference>
<dbReference type="AlphaFoldDB" id="A0AAN9YTR7"/>
<evidence type="ECO:0000256" key="1">
    <source>
        <dbReference type="ARBA" id="ARBA00005466"/>
    </source>
</evidence>
<dbReference type="Pfam" id="PF08031">
    <property type="entry name" value="BBE"/>
    <property type="match status" value="1"/>
</dbReference>
<comment type="caution">
    <text evidence="4">The sequence shown here is derived from an EMBL/GenBank/DDBJ whole genome shotgun (WGS) entry which is preliminary data.</text>
</comment>
<dbReference type="InterPro" id="IPR016166">
    <property type="entry name" value="FAD-bd_PCMH"/>
</dbReference>
<dbReference type="PANTHER" id="PTHR13878:SF91">
    <property type="entry name" value="FAD BINDING DOMAIN PROTEIN (AFU_ORTHOLOGUE AFUA_6G12070)-RELATED"/>
    <property type="match status" value="1"/>
</dbReference>
<name>A0AAN9YTR7_9PEZI</name>
<dbReference type="InterPro" id="IPR012951">
    <property type="entry name" value="BBE"/>
</dbReference>
<proteinExistence type="inferred from homology"/>
<dbReference type="PROSITE" id="PS51387">
    <property type="entry name" value="FAD_PCMH"/>
    <property type="match status" value="1"/>
</dbReference>
<dbReference type="Proteomes" id="UP001320420">
    <property type="component" value="Unassembled WGS sequence"/>
</dbReference>
<reference evidence="4 5" key="1">
    <citation type="submission" date="2024-02" db="EMBL/GenBank/DDBJ databases">
        <title>De novo assembly and annotation of 12 fungi associated with fruit tree decline syndrome in Ontario, Canada.</title>
        <authorList>
            <person name="Sulman M."/>
            <person name="Ellouze W."/>
            <person name="Ilyukhin E."/>
        </authorList>
    </citation>
    <scope>NUCLEOTIDE SEQUENCE [LARGE SCALE GENOMIC DNA]</scope>
    <source>
        <strain evidence="4 5">M11/M66-122</strain>
    </source>
</reference>
<dbReference type="GO" id="GO:0016491">
    <property type="term" value="F:oxidoreductase activity"/>
    <property type="evidence" value="ECO:0007669"/>
    <property type="project" value="UniProtKB-KW"/>
</dbReference>
<dbReference type="PANTHER" id="PTHR13878">
    <property type="entry name" value="GULONOLACTONE OXIDASE"/>
    <property type="match status" value="1"/>
</dbReference>
<comment type="similarity">
    <text evidence="1">Belongs to the oxygen-dependent FAD-linked oxidoreductase family.</text>
</comment>
<dbReference type="Gene3D" id="3.30.465.10">
    <property type="match status" value="2"/>
</dbReference>
<accession>A0AAN9YTR7</accession>
<evidence type="ECO:0000256" key="2">
    <source>
        <dbReference type="ARBA" id="ARBA00023002"/>
    </source>
</evidence>
<dbReference type="SUPFAM" id="SSF56176">
    <property type="entry name" value="FAD-binding/transporter-associated domain-like"/>
    <property type="match status" value="1"/>
</dbReference>
<gene>
    <name evidence="4" type="ORF">SLS62_001184</name>
</gene>
<dbReference type="InterPro" id="IPR006094">
    <property type="entry name" value="Oxid_FAD_bind_N"/>
</dbReference>
<dbReference type="InterPro" id="IPR050432">
    <property type="entry name" value="FAD-linked_Oxidoreductases_BP"/>
</dbReference>
<evidence type="ECO:0000313" key="4">
    <source>
        <dbReference type="EMBL" id="KAK7756741.1"/>
    </source>
</evidence>
<feature type="domain" description="FAD-binding PCMH-type" evidence="3">
    <location>
        <begin position="21"/>
        <end position="200"/>
    </location>
</feature>
<dbReference type="EMBL" id="JAKJXP020000005">
    <property type="protein sequence ID" value="KAK7756741.1"/>
    <property type="molecule type" value="Genomic_DNA"/>
</dbReference>
<evidence type="ECO:0000313" key="5">
    <source>
        <dbReference type="Proteomes" id="UP001320420"/>
    </source>
</evidence>